<keyword evidence="2" id="KW-1185">Reference proteome</keyword>
<protein>
    <submittedName>
        <fullName evidence="1">Uncharacterized protein</fullName>
    </submittedName>
</protein>
<accession>A0ABV5FZP8</accession>
<dbReference type="Proteomes" id="UP001589575">
    <property type="component" value="Unassembled WGS sequence"/>
</dbReference>
<sequence length="57" mass="6361">MIRGPVAAVSRLLQVVLGFFDELLFQIVFVAGQLEPPESRAALRRTIRPNGRIVRSV</sequence>
<comment type="caution">
    <text evidence="1">The sequence shown here is derived from an EMBL/GenBank/DDBJ whole genome shotgun (WGS) entry which is preliminary data.</text>
</comment>
<gene>
    <name evidence="1" type="ORF">ACFFX0_13480</name>
</gene>
<reference evidence="1 2" key="1">
    <citation type="submission" date="2024-09" db="EMBL/GenBank/DDBJ databases">
        <authorList>
            <person name="Sun Q."/>
            <person name="Mori K."/>
        </authorList>
    </citation>
    <scope>NUCLEOTIDE SEQUENCE [LARGE SCALE GENOMIC DNA]</scope>
    <source>
        <strain evidence="1 2">CCM 7609</strain>
    </source>
</reference>
<name>A0ABV5FZP8_9MICC</name>
<dbReference type="EMBL" id="JBHMFI010000001">
    <property type="protein sequence ID" value="MFB9072159.1"/>
    <property type="molecule type" value="Genomic_DNA"/>
</dbReference>
<proteinExistence type="predicted"/>
<evidence type="ECO:0000313" key="2">
    <source>
        <dbReference type="Proteomes" id="UP001589575"/>
    </source>
</evidence>
<evidence type="ECO:0000313" key="1">
    <source>
        <dbReference type="EMBL" id="MFB9072159.1"/>
    </source>
</evidence>
<organism evidence="1 2">
    <name type="scientific">Citricoccus parietis</name>
    <dbReference type="NCBI Taxonomy" id="592307"/>
    <lineage>
        <taxon>Bacteria</taxon>
        <taxon>Bacillati</taxon>
        <taxon>Actinomycetota</taxon>
        <taxon>Actinomycetes</taxon>
        <taxon>Micrococcales</taxon>
        <taxon>Micrococcaceae</taxon>
        <taxon>Citricoccus</taxon>
    </lineage>
</organism>